<protein>
    <submittedName>
        <fullName evidence="10">Response regulator transcription factor</fullName>
    </submittedName>
</protein>
<organism evidence="10 11">
    <name type="scientific">Paenibacillus aurantius</name>
    <dbReference type="NCBI Taxonomy" id="2918900"/>
    <lineage>
        <taxon>Bacteria</taxon>
        <taxon>Bacillati</taxon>
        <taxon>Bacillota</taxon>
        <taxon>Bacilli</taxon>
        <taxon>Bacillales</taxon>
        <taxon>Paenibacillaceae</taxon>
        <taxon>Paenibacillus</taxon>
    </lineage>
</organism>
<name>A0AA96LFU7_9BACL</name>
<dbReference type="Gene3D" id="1.10.10.10">
    <property type="entry name" value="Winged helix-like DNA-binding domain superfamily/Winged helix DNA-binding domain"/>
    <property type="match status" value="1"/>
</dbReference>
<dbReference type="InterPro" id="IPR036388">
    <property type="entry name" value="WH-like_DNA-bd_sf"/>
</dbReference>
<dbReference type="FunFam" id="3.40.50.2300:FF:000001">
    <property type="entry name" value="DNA-binding response regulator PhoB"/>
    <property type="match status" value="1"/>
</dbReference>
<dbReference type="InterPro" id="IPR016032">
    <property type="entry name" value="Sig_transdc_resp-reg_C-effctor"/>
</dbReference>
<dbReference type="PROSITE" id="PS51755">
    <property type="entry name" value="OMPR_PHOB"/>
    <property type="match status" value="1"/>
</dbReference>
<keyword evidence="5" id="KW-0804">Transcription</keyword>
<evidence type="ECO:0000259" key="9">
    <source>
        <dbReference type="PROSITE" id="PS51755"/>
    </source>
</evidence>
<dbReference type="PROSITE" id="PS50110">
    <property type="entry name" value="RESPONSE_REGULATORY"/>
    <property type="match status" value="1"/>
</dbReference>
<dbReference type="Pfam" id="PF00486">
    <property type="entry name" value="Trans_reg_C"/>
    <property type="match status" value="1"/>
</dbReference>
<evidence type="ECO:0000256" key="6">
    <source>
        <dbReference type="PROSITE-ProRule" id="PRU00169"/>
    </source>
</evidence>
<dbReference type="GO" id="GO:0005829">
    <property type="term" value="C:cytosol"/>
    <property type="evidence" value="ECO:0007669"/>
    <property type="project" value="TreeGrafter"/>
</dbReference>
<dbReference type="CDD" id="cd00383">
    <property type="entry name" value="trans_reg_C"/>
    <property type="match status" value="1"/>
</dbReference>
<dbReference type="InterPro" id="IPR001867">
    <property type="entry name" value="OmpR/PhoB-type_DNA-bd"/>
</dbReference>
<dbReference type="SUPFAM" id="SSF52172">
    <property type="entry name" value="CheY-like"/>
    <property type="match status" value="1"/>
</dbReference>
<dbReference type="EMBL" id="CP130318">
    <property type="protein sequence ID" value="WNQ13132.1"/>
    <property type="molecule type" value="Genomic_DNA"/>
</dbReference>
<dbReference type="KEGG" id="paun:MJA45_08950"/>
<dbReference type="AlphaFoldDB" id="A0AA96LFU7"/>
<evidence type="ECO:0000256" key="4">
    <source>
        <dbReference type="ARBA" id="ARBA00023125"/>
    </source>
</evidence>
<keyword evidence="2" id="KW-0902">Two-component regulatory system</keyword>
<dbReference type="Gene3D" id="3.40.50.2300">
    <property type="match status" value="1"/>
</dbReference>
<keyword evidence="1 6" id="KW-0597">Phosphoprotein</keyword>
<feature type="domain" description="Response regulatory" evidence="8">
    <location>
        <begin position="2"/>
        <end position="115"/>
    </location>
</feature>
<keyword evidence="4 7" id="KW-0238">DNA-binding</keyword>
<evidence type="ECO:0000256" key="5">
    <source>
        <dbReference type="ARBA" id="ARBA00023163"/>
    </source>
</evidence>
<sequence length="234" mass="26604">MHILVIEDEPKIRDMLVLYFENEGWTADCTPNGHEACQMFRQASYDLVILDLMLEGLQGEDVCRTIRQQSQVPLIMLTSRARESDTIKGLNLGADDYIIKPFRAKELVARIYALMRRVAPAVKEARGNGRIFQRGKMVIFPEEKQVLVEGRSVSLTATEYKLLEILSARPGRIFHREELIYMIHGDRFEGDGRTMDAHIKNLRKKIEPGPGHPTYIVTVIGLGYKFGVKADGET</sequence>
<dbReference type="RefSeq" id="WP_315606912.1">
    <property type="nucleotide sequence ID" value="NZ_CP130318.1"/>
</dbReference>
<dbReference type="GO" id="GO:0006355">
    <property type="term" value="P:regulation of DNA-templated transcription"/>
    <property type="evidence" value="ECO:0007669"/>
    <property type="project" value="InterPro"/>
</dbReference>
<evidence type="ECO:0000313" key="10">
    <source>
        <dbReference type="EMBL" id="WNQ13132.1"/>
    </source>
</evidence>
<reference evidence="10 11" key="1">
    <citation type="submission" date="2022-02" db="EMBL/GenBank/DDBJ databases">
        <title>Paenibacillus sp. MBLB1776 Whole Genome Shotgun Sequencing.</title>
        <authorList>
            <person name="Hwang C.Y."/>
            <person name="Cho E.-S."/>
            <person name="Seo M.-J."/>
        </authorList>
    </citation>
    <scope>NUCLEOTIDE SEQUENCE [LARGE SCALE GENOMIC DNA]</scope>
    <source>
        <strain evidence="10 11">MBLB1776</strain>
    </source>
</reference>
<dbReference type="SMART" id="SM00862">
    <property type="entry name" value="Trans_reg_C"/>
    <property type="match status" value="1"/>
</dbReference>
<evidence type="ECO:0000256" key="2">
    <source>
        <dbReference type="ARBA" id="ARBA00023012"/>
    </source>
</evidence>
<dbReference type="InterPro" id="IPR001789">
    <property type="entry name" value="Sig_transdc_resp-reg_receiver"/>
</dbReference>
<feature type="domain" description="OmpR/PhoB-type" evidence="9">
    <location>
        <begin position="129"/>
        <end position="228"/>
    </location>
</feature>
<dbReference type="InterPro" id="IPR039420">
    <property type="entry name" value="WalR-like"/>
</dbReference>
<feature type="modified residue" description="4-aspartylphosphate" evidence="6">
    <location>
        <position position="51"/>
    </location>
</feature>
<dbReference type="CDD" id="cd17574">
    <property type="entry name" value="REC_OmpR"/>
    <property type="match status" value="1"/>
</dbReference>
<dbReference type="Gene3D" id="6.10.250.690">
    <property type="match status" value="1"/>
</dbReference>
<evidence type="ECO:0000313" key="11">
    <source>
        <dbReference type="Proteomes" id="UP001305702"/>
    </source>
</evidence>
<dbReference type="GO" id="GO:0000156">
    <property type="term" value="F:phosphorelay response regulator activity"/>
    <property type="evidence" value="ECO:0007669"/>
    <property type="project" value="TreeGrafter"/>
</dbReference>
<accession>A0AA96LFU7</accession>
<evidence type="ECO:0000256" key="3">
    <source>
        <dbReference type="ARBA" id="ARBA00023015"/>
    </source>
</evidence>
<evidence type="ECO:0000256" key="1">
    <source>
        <dbReference type="ARBA" id="ARBA00022553"/>
    </source>
</evidence>
<dbReference type="PANTHER" id="PTHR48111:SF1">
    <property type="entry name" value="TWO-COMPONENT RESPONSE REGULATOR ORR33"/>
    <property type="match status" value="1"/>
</dbReference>
<dbReference type="InterPro" id="IPR011006">
    <property type="entry name" value="CheY-like_superfamily"/>
</dbReference>
<dbReference type="GO" id="GO:0032993">
    <property type="term" value="C:protein-DNA complex"/>
    <property type="evidence" value="ECO:0007669"/>
    <property type="project" value="TreeGrafter"/>
</dbReference>
<dbReference type="Pfam" id="PF00072">
    <property type="entry name" value="Response_reg"/>
    <property type="match status" value="1"/>
</dbReference>
<gene>
    <name evidence="10" type="ORF">MJA45_08950</name>
</gene>
<dbReference type="Proteomes" id="UP001305702">
    <property type="component" value="Chromosome"/>
</dbReference>
<keyword evidence="11" id="KW-1185">Reference proteome</keyword>
<proteinExistence type="predicted"/>
<keyword evidence="3" id="KW-0805">Transcription regulation</keyword>
<dbReference type="GO" id="GO:0000976">
    <property type="term" value="F:transcription cis-regulatory region binding"/>
    <property type="evidence" value="ECO:0007669"/>
    <property type="project" value="TreeGrafter"/>
</dbReference>
<evidence type="ECO:0000259" key="8">
    <source>
        <dbReference type="PROSITE" id="PS50110"/>
    </source>
</evidence>
<feature type="DNA-binding region" description="OmpR/PhoB-type" evidence="7">
    <location>
        <begin position="129"/>
        <end position="228"/>
    </location>
</feature>
<dbReference type="SMART" id="SM00448">
    <property type="entry name" value="REC"/>
    <property type="match status" value="1"/>
</dbReference>
<dbReference type="PANTHER" id="PTHR48111">
    <property type="entry name" value="REGULATOR OF RPOS"/>
    <property type="match status" value="1"/>
</dbReference>
<dbReference type="SUPFAM" id="SSF46894">
    <property type="entry name" value="C-terminal effector domain of the bipartite response regulators"/>
    <property type="match status" value="1"/>
</dbReference>
<evidence type="ECO:0000256" key="7">
    <source>
        <dbReference type="PROSITE-ProRule" id="PRU01091"/>
    </source>
</evidence>